<sequence>MNTELKEKIEVYSRYIHISIPFYADDYIFSSNDYEKYPLVTDDERWEVTIDLKKHILQEWKTEFGSCHIFSKVRDEGKYTLLDKDKKALCQLIGYVPNGVIPPKNGYNDYIEFNIAKDGSVSGWYDSYDFIDFIERGKVELSERMISITGEQHIWDVLNNVFIPLSLNIFHELRGILNSHFAYHSEYVYLSESHKRDEELFPIDIEESISRLKEDSRIQKHITYTKSLWLSYGASSPKQRDFGTLNFLIVYHIEFWTDYYYLPILNRNIPYGVLPTTHEINIILQTLKDTTVEIINTRKNGITEF</sequence>
<reference evidence="1 2" key="1">
    <citation type="submission" date="2020-08" db="EMBL/GenBank/DDBJ databases">
        <title>Genome public.</title>
        <authorList>
            <person name="Liu C."/>
            <person name="Sun Q."/>
        </authorList>
    </citation>
    <scope>NUCLEOTIDE SEQUENCE [LARGE SCALE GENOMIC DNA]</scope>
    <source>
        <strain evidence="1 2">M27</strain>
    </source>
</reference>
<keyword evidence="2" id="KW-1185">Reference proteome</keyword>
<name>A0ABR7CFY8_9BACE</name>
<evidence type="ECO:0000313" key="1">
    <source>
        <dbReference type="EMBL" id="MBC5606695.1"/>
    </source>
</evidence>
<evidence type="ECO:0000313" key="2">
    <source>
        <dbReference type="Proteomes" id="UP000600600"/>
    </source>
</evidence>
<gene>
    <name evidence="1" type="ORF">H8S67_18790</name>
</gene>
<proteinExistence type="predicted"/>
<dbReference type="Proteomes" id="UP000600600">
    <property type="component" value="Unassembled WGS sequence"/>
</dbReference>
<protein>
    <submittedName>
        <fullName evidence="1">Uncharacterized protein</fullName>
    </submittedName>
</protein>
<accession>A0ABR7CFY8</accession>
<organism evidence="1 2">
    <name type="scientific">Bacteroides difficilis</name>
    <dbReference type="NCBI Taxonomy" id="2763021"/>
    <lineage>
        <taxon>Bacteria</taxon>
        <taxon>Pseudomonadati</taxon>
        <taxon>Bacteroidota</taxon>
        <taxon>Bacteroidia</taxon>
        <taxon>Bacteroidales</taxon>
        <taxon>Bacteroidaceae</taxon>
        <taxon>Bacteroides</taxon>
    </lineage>
</organism>
<comment type="caution">
    <text evidence="1">The sequence shown here is derived from an EMBL/GenBank/DDBJ whole genome shotgun (WGS) entry which is preliminary data.</text>
</comment>
<dbReference type="RefSeq" id="WP_186968257.1">
    <property type="nucleotide sequence ID" value="NZ_JACOOE010000011.1"/>
</dbReference>
<dbReference type="EMBL" id="JACOOE010000011">
    <property type="protein sequence ID" value="MBC5606695.1"/>
    <property type="molecule type" value="Genomic_DNA"/>
</dbReference>